<evidence type="ECO:0000259" key="6">
    <source>
        <dbReference type="PROSITE" id="PS50006"/>
    </source>
</evidence>
<dbReference type="SMART" id="SM00240">
    <property type="entry name" value="FHA"/>
    <property type="match status" value="2"/>
</dbReference>
<dbReference type="InterPro" id="IPR000253">
    <property type="entry name" value="FHA_dom"/>
</dbReference>
<dbReference type="EMBL" id="FOQG01000006">
    <property type="protein sequence ID" value="SFI21221.1"/>
    <property type="molecule type" value="Genomic_DNA"/>
</dbReference>
<dbReference type="GO" id="GO:0006508">
    <property type="term" value="P:proteolysis"/>
    <property type="evidence" value="ECO:0007669"/>
    <property type="project" value="UniProtKB-KW"/>
</dbReference>
<dbReference type="STRING" id="1005945.SAMN05216561_10681"/>
<keyword evidence="5" id="KW-0812">Transmembrane</keyword>
<name>A0A1I3GDG2_9ACTN</name>
<evidence type="ECO:0000313" key="7">
    <source>
        <dbReference type="EMBL" id="SFI21221.1"/>
    </source>
</evidence>
<keyword evidence="2 7" id="KW-0645">Protease</keyword>
<dbReference type="GO" id="GO:0004252">
    <property type="term" value="F:serine-type endopeptidase activity"/>
    <property type="evidence" value="ECO:0007669"/>
    <property type="project" value="InterPro"/>
</dbReference>
<evidence type="ECO:0000256" key="4">
    <source>
        <dbReference type="SAM" id="MobiDB-lite"/>
    </source>
</evidence>
<dbReference type="Proteomes" id="UP000198649">
    <property type="component" value="Unassembled WGS sequence"/>
</dbReference>
<dbReference type="PRINTS" id="PR00834">
    <property type="entry name" value="PROTEASES2C"/>
</dbReference>
<dbReference type="AlphaFoldDB" id="A0A1I3GDG2"/>
<reference evidence="7 8" key="1">
    <citation type="submission" date="2016-10" db="EMBL/GenBank/DDBJ databases">
        <authorList>
            <person name="de Groot N.N."/>
        </authorList>
    </citation>
    <scope>NUCLEOTIDE SEQUENCE [LARGE SCALE GENOMIC DNA]</scope>
    <source>
        <strain evidence="7 8">CGMCC 1.11156</strain>
    </source>
</reference>
<evidence type="ECO:0000256" key="3">
    <source>
        <dbReference type="ARBA" id="ARBA00022801"/>
    </source>
</evidence>
<dbReference type="SUPFAM" id="SSF49879">
    <property type="entry name" value="SMAD/FHA domain"/>
    <property type="match status" value="2"/>
</dbReference>
<proteinExistence type="predicted"/>
<dbReference type="Gene3D" id="2.40.10.120">
    <property type="match status" value="1"/>
</dbReference>
<feature type="transmembrane region" description="Helical" evidence="5">
    <location>
        <begin position="299"/>
        <end position="322"/>
    </location>
</feature>
<dbReference type="OrthoDB" id="277520at2"/>
<dbReference type="InterPro" id="IPR009003">
    <property type="entry name" value="Peptidase_S1_PA"/>
</dbReference>
<dbReference type="SUPFAM" id="SSF50494">
    <property type="entry name" value="Trypsin-like serine proteases"/>
    <property type="match status" value="1"/>
</dbReference>
<dbReference type="Pfam" id="PF13365">
    <property type="entry name" value="Trypsin_2"/>
    <property type="match status" value="1"/>
</dbReference>
<dbReference type="PANTHER" id="PTHR43343:SF3">
    <property type="entry name" value="PROTEASE DO-LIKE 8, CHLOROPLASTIC"/>
    <property type="match status" value="1"/>
</dbReference>
<dbReference type="RefSeq" id="WP_091112294.1">
    <property type="nucleotide sequence ID" value="NZ_BKAF01000047.1"/>
</dbReference>
<keyword evidence="8" id="KW-1185">Reference proteome</keyword>
<organism evidence="7 8">
    <name type="scientific">Nocardioides psychrotolerans</name>
    <dbReference type="NCBI Taxonomy" id="1005945"/>
    <lineage>
        <taxon>Bacteria</taxon>
        <taxon>Bacillati</taxon>
        <taxon>Actinomycetota</taxon>
        <taxon>Actinomycetes</taxon>
        <taxon>Propionibacteriales</taxon>
        <taxon>Nocardioidaceae</taxon>
        <taxon>Nocardioides</taxon>
    </lineage>
</organism>
<keyword evidence="3" id="KW-0378">Hydrolase</keyword>
<evidence type="ECO:0000256" key="2">
    <source>
        <dbReference type="ARBA" id="ARBA00022670"/>
    </source>
</evidence>
<dbReference type="CDD" id="cd00060">
    <property type="entry name" value="FHA"/>
    <property type="match status" value="1"/>
</dbReference>
<evidence type="ECO:0000256" key="5">
    <source>
        <dbReference type="SAM" id="Phobius"/>
    </source>
</evidence>
<dbReference type="InterPro" id="IPR001940">
    <property type="entry name" value="Peptidase_S1C"/>
</dbReference>
<dbReference type="Pfam" id="PF00498">
    <property type="entry name" value="FHA"/>
    <property type="match status" value="2"/>
</dbReference>
<protein>
    <submittedName>
        <fullName evidence="7">Putative serine protease PepD</fullName>
    </submittedName>
</protein>
<dbReference type="PROSITE" id="PS50006">
    <property type="entry name" value="FHA_DOMAIN"/>
    <property type="match status" value="2"/>
</dbReference>
<dbReference type="Gene3D" id="2.60.200.20">
    <property type="match status" value="2"/>
</dbReference>
<feature type="compositionally biased region" description="Gly residues" evidence="4">
    <location>
        <begin position="173"/>
        <end position="185"/>
    </location>
</feature>
<keyword evidence="5" id="KW-1133">Transmembrane helix</keyword>
<gene>
    <name evidence="7" type="ORF">SAMN05216561_10681</name>
</gene>
<feature type="domain" description="FHA" evidence="6">
    <location>
        <begin position="205"/>
        <end position="253"/>
    </location>
</feature>
<dbReference type="PANTHER" id="PTHR43343">
    <property type="entry name" value="PEPTIDASE S12"/>
    <property type="match status" value="1"/>
</dbReference>
<evidence type="ECO:0000313" key="8">
    <source>
        <dbReference type="Proteomes" id="UP000198649"/>
    </source>
</evidence>
<feature type="region of interest" description="Disordered" evidence="4">
    <location>
        <begin position="166"/>
        <end position="185"/>
    </location>
</feature>
<dbReference type="InterPro" id="IPR008984">
    <property type="entry name" value="SMAD_FHA_dom_sf"/>
</dbReference>
<feature type="domain" description="FHA" evidence="6">
    <location>
        <begin position="21"/>
        <end position="70"/>
    </location>
</feature>
<evidence type="ECO:0000256" key="1">
    <source>
        <dbReference type="ARBA" id="ARBA00022553"/>
    </source>
</evidence>
<dbReference type="InterPro" id="IPR051201">
    <property type="entry name" value="Chloro_Bact_Ser_Proteases"/>
</dbReference>
<keyword evidence="1" id="KW-0597">Phosphoprotein</keyword>
<keyword evidence="5" id="KW-0472">Membrane</keyword>
<accession>A0A1I3GDG2</accession>
<sequence length="712" mass="71853">MSAISIQSSTQTWSADAPRVFRIGREDGCDVVAEDPTVSRQHAEIRALGDGWEVVDLASSHGTWVNGRRVARADLTGTTAITFGAQGGGLALTVTVSVAAPGATPGTAPAAPGTTPAAPGAPYGAVPPPYVPGPPGAPLPAPGARPYAAPPAYTPPPLLAQTIVTGPGAAQPGAGGGPGGPGGGPGLLVRRRVGADLRFDTHAPVRIGRDPSFEVVADDAAVSRLHAVVEPRPDGWWWVDRSTSGSYVDGERITTFRITEPVEILLGHPTAGLELEVVPVVAAGQAAAAIVKRKRRRTLSVVGAAVGALVLLGGGVTAAVVLGGDDAPAPVATQGGLSDVALARAKAAAVFLIAVDATGTPTHSGSGSIISEDGLILTNAHVAQPSAPGQGASETPDPDYLLVSLTSPEDDKPATAAFRAEPIVTDGYLDLSVLQIVADADGNPLDGPAMNLPEPLPIGDSADLRTGDEITALGYPSIGNVTASLDRPLTVTRGVVSTFQADEVIGTERGLIDSDVRLGSGNSGGPSINDDGELIGINTAVITAGSSDAGAITQGSALIRPVDLAEEVLRIAEEGGDPAYVSPYVEDLPVVEEPPADAAFQAAGWVRDGEQGDCAGQSTLEEPQILSVAPGETVYAEYVITGLADGTPIGVTLYSLDGGTQIGSLQDTWAFGPDAVCIYVPFEVPAGEPGMNGAFVVGADGQAVVDNPLAFQ</sequence>